<gene>
    <name evidence="1" type="ORF">G2W53_009402</name>
</gene>
<organism evidence="1 2">
    <name type="scientific">Senna tora</name>
    <dbReference type="NCBI Taxonomy" id="362788"/>
    <lineage>
        <taxon>Eukaryota</taxon>
        <taxon>Viridiplantae</taxon>
        <taxon>Streptophyta</taxon>
        <taxon>Embryophyta</taxon>
        <taxon>Tracheophyta</taxon>
        <taxon>Spermatophyta</taxon>
        <taxon>Magnoliopsida</taxon>
        <taxon>eudicotyledons</taxon>
        <taxon>Gunneridae</taxon>
        <taxon>Pentapetalae</taxon>
        <taxon>rosids</taxon>
        <taxon>fabids</taxon>
        <taxon>Fabales</taxon>
        <taxon>Fabaceae</taxon>
        <taxon>Caesalpinioideae</taxon>
        <taxon>Cassia clade</taxon>
        <taxon>Senna</taxon>
    </lineage>
</organism>
<evidence type="ECO:0000313" key="2">
    <source>
        <dbReference type="Proteomes" id="UP000634136"/>
    </source>
</evidence>
<dbReference type="AlphaFoldDB" id="A0A834WYB4"/>
<dbReference type="Proteomes" id="UP000634136">
    <property type="component" value="Unassembled WGS sequence"/>
</dbReference>
<protein>
    <submittedName>
        <fullName evidence="1">Serine/threonine protein phosphatase 7 long form isogeny</fullName>
    </submittedName>
</protein>
<name>A0A834WYB4_9FABA</name>
<proteinExistence type="predicted"/>
<reference evidence="1" key="1">
    <citation type="submission" date="2020-09" db="EMBL/GenBank/DDBJ databases">
        <title>Genome-Enabled Discovery of Anthraquinone Biosynthesis in Senna tora.</title>
        <authorList>
            <person name="Kang S.-H."/>
            <person name="Pandey R.P."/>
            <person name="Lee C.-M."/>
            <person name="Sim J.-S."/>
            <person name="Jeong J.-T."/>
            <person name="Choi B.-S."/>
            <person name="Jung M."/>
            <person name="Ginzburg D."/>
            <person name="Zhao K."/>
            <person name="Won S.Y."/>
            <person name="Oh T.-J."/>
            <person name="Yu Y."/>
            <person name="Kim N.-H."/>
            <person name="Lee O.R."/>
            <person name="Lee T.-H."/>
            <person name="Bashyal P."/>
            <person name="Kim T.-S."/>
            <person name="Lee W.-H."/>
            <person name="Kawkins C."/>
            <person name="Kim C.-K."/>
            <person name="Kim J.S."/>
            <person name="Ahn B.O."/>
            <person name="Rhee S.Y."/>
            <person name="Sohng J.K."/>
        </authorList>
    </citation>
    <scope>NUCLEOTIDE SEQUENCE</scope>
    <source>
        <tissue evidence="1">Leaf</tissue>
    </source>
</reference>
<sequence>MPDSSGNMVQLIYLLLLWNVEDTGKYSWDFAVLAFFFHEMCQATRWDCVNIGGCGQLLLAWA</sequence>
<comment type="caution">
    <text evidence="1">The sequence shown here is derived from an EMBL/GenBank/DDBJ whole genome shotgun (WGS) entry which is preliminary data.</text>
</comment>
<accession>A0A834WYB4</accession>
<dbReference type="EMBL" id="JAAIUW010000004">
    <property type="protein sequence ID" value="KAF7834543.1"/>
    <property type="molecule type" value="Genomic_DNA"/>
</dbReference>
<dbReference type="OrthoDB" id="1939467at2759"/>
<keyword evidence="2" id="KW-1185">Reference proteome</keyword>
<evidence type="ECO:0000313" key="1">
    <source>
        <dbReference type="EMBL" id="KAF7834543.1"/>
    </source>
</evidence>